<dbReference type="GO" id="GO:0004527">
    <property type="term" value="F:exonuclease activity"/>
    <property type="evidence" value="ECO:0007669"/>
    <property type="project" value="UniProtKB-KW"/>
</dbReference>
<feature type="binding site" evidence="4">
    <location>
        <position position="91"/>
    </location>
    <ligand>
        <name>a divalent metal cation</name>
        <dbReference type="ChEBI" id="CHEBI:60240"/>
        <label>1</label>
    </ligand>
</feature>
<keyword evidence="5" id="KW-0540">Nuclease</keyword>
<protein>
    <submittedName>
        <fullName evidence="5">YchF/TatD family DNA exonuclease</fullName>
    </submittedName>
</protein>
<dbReference type="SUPFAM" id="SSF51556">
    <property type="entry name" value="Metallo-dependent hydrolases"/>
    <property type="match status" value="1"/>
</dbReference>
<dbReference type="KEGG" id="llp:GH975_04360"/>
<feature type="binding site" evidence="4">
    <location>
        <position position="7"/>
    </location>
    <ligand>
        <name>a divalent metal cation</name>
        <dbReference type="ChEBI" id="CHEBI:60240"/>
        <label>1</label>
    </ligand>
</feature>
<dbReference type="AlphaFoldDB" id="A0A5Q2Q7D2"/>
<proteinExistence type="inferred from homology"/>
<dbReference type="EMBL" id="CP045871">
    <property type="protein sequence ID" value="QGG79848.1"/>
    <property type="molecule type" value="Genomic_DNA"/>
</dbReference>
<dbReference type="Pfam" id="PF01026">
    <property type="entry name" value="TatD_DNase"/>
    <property type="match status" value="1"/>
</dbReference>
<dbReference type="GO" id="GO:0005829">
    <property type="term" value="C:cytosol"/>
    <property type="evidence" value="ECO:0007669"/>
    <property type="project" value="TreeGrafter"/>
</dbReference>
<dbReference type="PANTHER" id="PTHR46124:SF2">
    <property type="entry name" value="D-AMINOACYL-TRNA DEACYLASE"/>
    <property type="match status" value="1"/>
</dbReference>
<feature type="binding site" evidence="4">
    <location>
        <position position="202"/>
    </location>
    <ligand>
        <name>a divalent metal cation</name>
        <dbReference type="ChEBI" id="CHEBI:60240"/>
        <label>1</label>
    </ligand>
</feature>
<sequence>MIDSHCHLDRLELGERSLASALDEARAVGVDHFLCIGVSLDSAGGPLAVAEAHGDVSASVGVHPLYHSDRVPSVAELVALADHPQVVALGETGLDYFKNDNDPGVQQQAFIHHLQAASQLGLPTIVHTRAAVDDTLAIMREYADPQHVGVLHCFTESWDMAEAALDLGWYISISGIVTFGNADALREVARRVPAERLLIETDSPWLAPKPHRGLKNEPKYLPWVLECVAAQRGVRPGALDEQTSENFYRLFTRAAVR</sequence>
<feature type="binding site" evidence="4">
    <location>
        <position position="152"/>
    </location>
    <ligand>
        <name>a divalent metal cation</name>
        <dbReference type="ChEBI" id="CHEBI:60240"/>
        <label>2</label>
    </ligand>
</feature>
<keyword evidence="3" id="KW-0378">Hydrolase</keyword>
<keyword evidence="6" id="KW-1185">Reference proteome</keyword>
<name>A0A5Q2Q7D2_9GAMM</name>
<gene>
    <name evidence="5" type="ORF">GH975_04360</name>
</gene>
<feature type="binding site" evidence="4">
    <location>
        <position position="5"/>
    </location>
    <ligand>
        <name>a divalent metal cation</name>
        <dbReference type="ChEBI" id="CHEBI:60240"/>
        <label>1</label>
    </ligand>
</feature>
<keyword evidence="2 4" id="KW-0479">Metal-binding</keyword>
<evidence type="ECO:0000313" key="5">
    <source>
        <dbReference type="EMBL" id="QGG79848.1"/>
    </source>
</evidence>
<organism evidence="5 6">
    <name type="scientific">Litorivicinus lipolyticus</name>
    <dbReference type="NCBI Taxonomy" id="418701"/>
    <lineage>
        <taxon>Bacteria</taxon>
        <taxon>Pseudomonadati</taxon>
        <taxon>Pseudomonadota</taxon>
        <taxon>Gammaproteobacteria</taxon>
        <taxon>Oceanospirillales</taxon>
        <taxon>Litorivicinaceae</taxon>
        <taxon>Litorivicinus</taxon>
    </lineage>
</organism>
<dbReference type="InterPro" id="IPR001130">
    <property type="entry name" value="TatD-like"/>
</dbReference>
<dbReference type="Proteomes" id="UP000388235">
    <property type="component" value="Chromosome"/>
</dbReference>
<dbReference type="CDD" id="cd01310">
    <property type="entry name" value="TatD_DNAse"/>
    <property type="match status" value="1"/>
</dbReference>
<dbReference type="PIRSF" id="PIRSF005902">
    <property type="entry name" value="DNase_TatD"/>
    <property type="match status" value="1"/>
</dbReference>
<evidence type="ECO:0000313" key="6">
    <source>
        <dbReference type="Proteomes" id="UP000388235"/>
    </source>
</evidence>
<dbReference type="RefSeq" id="WP_153713352.1">
    <property type="nucleotide sequence ID" value="NZ_CP045871.1"/>
</dbReference>
<evidence type="ECO:0000256" key="1">
    <source>
        <dbReference type="ARBA" id="ARBA00009275"/>
    </source>
</evidence>
<evidence type="ECO:0000256" key="4">
    <source>
        <dbReference type="PIRSR" id="PIRSR005902-1"/>
    </source>
</evidence>
<comment type="similarity">
    <text evidence="1">Belongs to the metallo-dependent hydrolases superfamily. TatD-type hydrolase family.</text>
</comment>
<accession>A0A5Q2Q7D2</accession>
<dbReference type="PANTHER" id="PTHR46124">
    <property type="entry name" value="D-AMINOACYL-TRNA DEACYLASE"/>
    <property type="match status" value="1"/>
</dbReference>
<evidence type="ECO:0000256" key="3">
    <source>
        <dbReference type="ARBA" id="ARBA00022801"/>
    </source>
</evidence>
<dbReference type="OrthoDB" id="9810005at2"/>
<dbReference type="NCBIfam" id="TIGR00010">
    <property type="entry name" value="YchF/TatD family DNA exonuclease"/>
    <property type="match status" value="1"/>
</dbReference>
<dbReference type="InterPro" id="IPR018228">
    <property type="entry name" value="DNase_TatD-rel_CS"/>
</dbReference>
<dbReference type="PROSITE" id="PS01091">
    <property type="entry name" value="TATD_3"/>
    <property type="match status" value="1"/>
</dbReference>
<dbReference type="PROSITE" id="PS01137">
    <property type="entry name" value="TATD_1"/>
    <property type="match status" value="1"/>
</dbReference>
<dbReference type="GO" id="GO:0046872">
    <property type="term" value="F:metal ion binding"/>
    <property type="evidence" value="ECO:0007669"/>
    <property type="project" value="UniProtKB-KW"/>
</dbReference>
<dbReference type="Gene3D" id="3.20.20.140">
    <property type="entry name" value="Metal-dependent hydrolases"/>
    <property type="match status" value="1"/>
</dbReference>
<feature type="binding site" evidence="4">
    <location>
        <position position="127"/>
    </location>
    <ligand>
        <name>a divalent metal cation</name>
        <dbReference type="ChEBI" id="CHEBI:60240"/>
        <label>2</label>
    </ligand>
</feature>
<evidence type="ECO:0000256" key="2">
    <source>
        <dbReference type="ARBA" id="ARBA00022723"/>
    </source>
</evidence>
<reference evidence="5 6" key="1">
    <citation type="submission" date="2019-11" db="EMBL/GenBank/DDBJ databases">
        <authorList>
            <person name="Khan S.A."/>
            <person name="Jeon C.O."/>
            <person name="Chun B.H."/>
        </authorList>
    </citation>
    <scope>NUCLEOTIDE SEQUENCE [LARGE SCALE GENOMIC DNA]</scope>
    <source>
        <strain evidence="5 6">IMCC 1097</strain>
    </source>
</reference>
<dbReference type="InterPro" id="IPR032466">
    <property type="entry name" value="Metal_Hydrolase"/>
</dbReference>
<dbReference type="InterPro" id="IPR015991">
    <property type="entry name" value="TatD/YcfH-like"/>
</dbReference>
<dbReference type="GO" id="GO:0004536">
    <property type="term" value="F:DNA nuclease activity"/>
    <property type="evidence" value="ECO:0007669"/>
    <property type="project" value="InterPro"/>
</dbReference>
<keyword evidence="5" id="KW-0269">Exonuclease</keyword>
<dbReference type="FunFam" id="3.20.20.140:FF:000005">
    <property type="entry name" value="TatD family hydrolase"/>
    <property type="match status" value="1"/>
</dbReference>